<dbReference type="EMBL" id="JAZDQU010000001">
    <property type="protein sequence ID" value="MEE1884267.1"/>
    <property type="molecule type" value="Genomic_DNA"/>
</dbReference>
<dbReference type="InterPro" id="IPR055170">
    <property type="entry name" value="GFO_IDH_MocA-like_dom"/>
</dbReference>
<evidence type="ECO:0000259" key="1">
    <source>
        <dbReference type="Pfam" id="PF01408"/>
    </source>
</evidence>
<protein>
    <submittedName>
        <fullName evidence="3">Gfo/Idh/MocA family oxidoreductase</fullName>
    </submittedName>
</protein>
<dbReference type="SUPFAM" id="SSF51735">
    <property type="entry name" value="NAD(P)-binding Rossmann-fold domains"/>
    <property type="match status" value="1"/>
</dbReference>
<dbReference type="PANTHER" id="PTHR43708">
    <property type="entry name" value="CONSERVED EXPRESSED OXIDOREDUCTASE (EUROFUNG)"/>
    <property type="match status" value="1"/>
</dbReference>
<evidence type="ECO:0000259" key="2">
    <source>
        <dbReference type="Pfam" id="PF22725"/>
    </source>
</evidence>
<dbReference type="InterPro" id="IPR036291">
    <property type="entry name" value="NAD(P)-bd_dom_sf"/>
</dbReference>
<comment type="caution">
    <text evidence="3">The sequence shown here is derived from an EMBL/GenBank/DDBJ whole genome shotgun (WGS) entry which is preliminary data.</text>
</comment>
<evidence type="ECO:0000313" key="4">
    <source>
        <dbReference type="Proteomes" id="UP001337681"/>
    </source>
</evidence>
<dbReference type="PANTHER" id="PTHR43708:SF7">
    <property type="entry name" value="OXIDOREDUCTASE"/>
    <property type="match status" value="1"/>
</dbReference>
<proteinExistence type="predicted"/>
<dbReference type="Gene3D" id="3.30.360.10">
    <property type="entry name" value="Dihydrodipicolinate Reductase, domain 2"/>
    <property type="match status" value="1"/>
</dbReference>
<gene>
    <name evidence="3" type="ORF">VRU49_02430</name>
</gene>
<reference evidence="3 4" key="1">
    <citation type="submission" date="2024-01" db="EMBL/GenBank/DDBJ databases">
        <title>Pedobacter sp. nov., isolated from oil-contaminated soil.</title>
        <authorList>
            <person name="Le N.T.T."/>
        </authorList>
    </citation>
    <scope>NUCLEOTIDE SEQUENCE [LARGE SCALE GENOMIC DNA]</scope>
    <source>
        <strain evidence="3 4">VNH31</strain>
    </source>
</reference>
<organism evidence="3 4">
    <name type="scientific">Pedobacter flavus</name>
    <dbReference type="NCBI Taxonomy" id="3113906"/>
    <lineage>
        <taxon>Bacteria</taxon>
        <taxon>Pseudomonadati</taxon>
        <taxon>Bacteroidota</taxon>
        <taxon>Sphingobacteriia</taxon>
        <taxon>Sphingobacteriales</taxon>
        <taxon>Sphingobacteriaceae</taxon>
        <taxon>Pedobacter</taxon>
    </lineage>
</organism>
<sequence>MESVSNLKKIKVGLMAYGMSGKVFHAPFIEAHPGFQLCAVVERTKNESLNDYPNIKLYTSIDDLINDTELELIIVNTPNYLHYEHTLAALKAKKHVLVEKPFTATHQQAKELFEIAEKNDLKLMVYQNRRYSSDFLSVKEILNSGVLGNLIELNFRFDRYKAQIGPKKFKEEKYPASGILYDLGAHILDQVISLFGKPLKYFKSSGVYRENGQVPDFGHLHLVYPNQIHVFITVSMLTANPIPGIVINGTKGTFIKPFSDTQEIQSINQIKPNQPEFGIEKPKHCGKLTLAMEDGSFISKDIPGKKGNMLGLFEDVYQHIRNNVSFPITKEEILIQLEILESDDN</sequence>
<dbReference type="InterPro" id="IPR051317">
    <property type="entry name" value="Gfo/Idh/MocA_oxidoreduct"/>
</dbReference>
<name>A0ABU7GZM3_9SPHI</name>
<feature type="domain" description="Gfo/Idh/MocA-like oxidoreductase N-terminal" evidence="1">
    <location>
        <begin position="10"/>
        <end position="126"/>
    </location>
</feature>
<dbReference type="Proteomes" id="UP001337681">
    <property type="component" value="Unassembled WGS sequence"/>
</dbReference>
<dbReference type="Pfam" id="PF01408">
    <property type="entry name" value="GFO_IDH_MocA"/>
    <property type="match status" value="1"/>
</dbReference>
<keyword evidence="4" id="KW-1185">Reference proteome</keyword>
<feature type="domain" description="GFO/IDH/MocA-like oxidoreductase" evidence="2">
    <location>
        <begin position="135"/>
        <end position="254"/>
    </location>
</feature>
<dbReference type="Pfam" id="PF22725">
    <property type="entry name" value="GFO_IDH_MocA_C3"/>
    <property type="match status" value="1"/>
</dbReference>
<dbReference type="RefSeq" id="WP_330145184.1">
    <property type="nucleotide sequence ID" value="NZ_JAZDQU010000001.1"/>
</dbReference>
<dbReference type="InterPro" id="IPR000683">
    <property type="entry name" value="Gfo/Idh/MocA-like_OxRdtase_N"/>
</dbReference>
<dbReference type="SUPFAM" id="SSF55347">
    <property type="entry name" value="Glyceraldehyde-3-phosphate dehydrogenase-like, C-terminal domain"/>
    <property type="match status" value="1"/>
</dbReference>
<dbReference type="Gene3D" id="3.40.50.720">
    <property type="entry name" value="NAD(P)-binding Rossmann-like Domain"/>
    <property type="match status" value="1"/>
</dbReference>
<accession>A0ABU7GZM3</accession>
<evidence type="ECO:0000313" key="3">
    <source>
        <dbReference type="EMBL" id="MEE1884267.1"/>
    </source>
</evidence>